<dbReference type="Gene3D" id="3.40.50.880">
    <property type="match status" value="1"/>
</dbReference>
<protein>
    <recommendedName>
        <fullName evidence="7">Cobyrinate a,c-diamide synthase</fullName>
        <ecNumber evidence="7">6.3.5.11</ecNumber>
    </recommendedName>
    <alternativeName>
        <fullName evidence="7">Cobyrinic acid a,c-diamide synthetase</fullName>
    </alternativeName>
</protein>
<comment type="function">
    <text evidence="7">Catalyzes the ATP-dependent amidation of the two carboxylate groups at positions a and c of cobyrinate, using either L-glutamine or ammonia as the nitrogen source.</text>
</comment>
<evidence type="ECO:0000256" key="7">
    <source>
        <dbReference type="HAMAP-Rule" id="MF_00027"/>
    </source>
</evidence>
<comment type="domain">
    <text evidence="7">Comprises of two domains. The C-terminal domain contains the binding site for glutamine and catalyzes the hydrolysis of this substrate to glutamate and ammonia. The N-terminal domain is anticipated to bind ATP and cobyrinate and catalyzes the ultimate synthesis of the diamide product. The ammonia produced via the glutaminase domain is probably translocated to the adjacent domain via a molecular tunnel, where it reacts with an activated intermediate.</text>
</comment>
<dbReference type="SUPFAM" id="SSF52540">
    <property type="entry name" value="P-loop containing nucleoside triphosphate hydrolases"/>
    <property type="match status" value="1"/>
</dbReference>
<evidence type="ECO:0000256" key="6">
    <source>
        <dbReference type="ARBA" id="ARBA00022962"/>
    </source>
</evidence>
<dbReference type="SUPFAM" id="SSF52317">
    <property type="entry name" value="Class I glutamine amidotransferase-like"/>
    <property type="match status" value="1"/>
</dbReference>
<dbReference type="EC" id="6.3.5.11" evidence="7"/>
<comment type="miscellaneous">
    <text evidence="7">The a and c carboxylates of cobyrinate are activated for nucleophilic attack via formation of a phosphorylated intermediate by ATP. CbiA catalyzes first the amidation of the c-carboxylate, and then that of the a-carboxylate.</text>
</comment>
<dbReference type="InterPro" id="IPR027417">
    <property type="entry name" value="P-loop_NTPase"/>
</dbReference>
<comment type="similarity">
    <text evidence="7">Belongs to the CobB/CbiA family.</text>
</comment>
<evidence type="ECO:0000256" key="1">
    <source>
        <dbReference type="ARBA" id="ARBA00001946"/>
    </source>
</evidence>
<comment type="cofactor">
    <cofactor evidence="1 7">
        <name>Mg(2+)</name>
        <dbReference type="ChEBI" id="CHEBI:18420"/>
    </cofactor>
</comment>
<feature type="site" description="Increases nucleophilicity of active site Cys" evidence="7">
    <location>
        <position position="438"/>
    </location>
</feature>
<evidence type="ECO:0000256" key="2">
    <source>
        <dbReference type="ARBA" id="ARBA00022598"/>
    </source>
</evidence>
<keyword evidence="3 7" id="KW-0547">Nucleotide-binding</keyword>
<organism evidence="10 11">
    <name type="scientific">Neobacillus thermocopriae</name>
    <dbReference type="NCBI Taxonomy" id="1215031"/>
    <lineage>
        <taxon>Bacteria</taxon>
        <taxon>Bacillati</taxon>
        <taxon>Bacillota</taxon>
        <taxon>Bacilli</taxon>
        <taxon>Bacillales</taxon>
        <taxon>Bacillaceae</taxon>
        <taxon>Neobacillus</taxon>
    </lineage>
</organism>
<keyword evidence="2 7" id="KW-0436">Ligase</keyword>
<evidence type="ECO:0000256" key="4">
    <source>
        <dbReference type="ARBA" id="ARBA00022840"/>
    </source>
</evidence>
<dbReference type="InterPro" id="IPR029062">
    <property type="entry name" value="Class_I_gatase-like"/>
</dbReference>
<dbReference type="GO" id="GO:0005524">
    <property type="term" value="F:ATP binding"/>
    <property type="evidence" value="ECO:0007669"/>
    <property type="project" value="UniProtKB-UniRule"/>
</dbReference>
<keyword evidence="4 7" id="KW-0067">ATP-binding</keyword>
<dbReference type="InterPro" id="IPR011698">
    <property type="entry name" value="GATase_3"/>
</dbReference>
<feature type="domain" description="CobQ/CobB/MinD/ParA nucleotide binding" evidence="8">
    <location>
        <begin position="10"/>
        <end position="197"/>
    </location>
</feature>
<evidence type="ECO:0000313" key="10">
    <source>
        <dbReference type="EMBL" id="NEX79257.1"/>
    </source>
</evidence>
<accession>A0A6B3TUE0</accession>
<dbReference type="EMBL" id="JAAIUV010000015">
    <property type="protein sequence ID" value="NEX79257.1"/>
    <property type="molecule type" value="Genomic_DNA"/>
</dbReference>
<feature type="domain" description="CobB/CobQ-like glutamine amidotransferase" evidence="9">
    <location>
        <begin position="254"/>
        <end position="442"/>
    </location>
</feature>
<feature type="active site" description="Nucleophile" evidence="7">
    <location>
        <position position="336"/>
    </location>
</feature>
<gene>
    <name evidence="7" type="primary">cbiA</name>
    <name evidence="10" type="ORF">G4Z05_10320</name>
</gene>
<sequence>MQPNNQTPAIIISATHSGAGKTTVTRALLAALKAKGLNVQPFKIGPDFIDPMYHTAIVDKPSVNLDYWMMGEAGIRETFSRWSQKADIAVIEGMGALFDGANGTDEGSAAHIAKILDIPVVVVIDVYGMTRTTAAIMDGVATFDPHMKIAGYILNRCGYIGSEVHKNLIKDAIGVERWNQVVTTICNSPALEVAERHLGLITTYENTEFDDNSDLNHVAKQMDVDKIFGLELKVNEISKLSFSKPVIRTQSARLAVARDAAFCFYYEENLLALKEAGFEIVEFSPIKGDTLPPDTDAVYFGGGYPESFVRELEDNVNLATQLRHAAKLGMPIFGECGGLIYLGRSLTGFDGKTYSMSGVLPVDFVMDSSYLQIRYIELTTRHDSLLGCAGTVIRGQEFHQSRVVSSEILSDFYTAKTSDGREYMDGFHQQNVVASYAHIYLNSCEGAANNFINAARRFQMNRNG</sequence>
<dbReference type="NCBIfam" id="TIGR00379">
    <property type="entry name" value="cobB"/>
    <property type="match status" value="1"/>
</dbReference>
<dbReference type="UniPathway" id="UPA00148">
    <property type="reaction ID" value="UER00231"/>
</dbReference>
<evidence type="ECO:0000259" key="9">
    <source>
        <dbReference type="Pfam" id="PF07685"/>
    </source>
</evidence>
<dbReference type="NCBIfam" id="NF002204">
    <property type="entry name" value="PRK01077.1"/>
    <property type="match status" value="1"/>
</dbReference>
<dbReference type="InterPro" id="IPR004484">
    <property type="entry name" value="CbiA/CobB_synth"/>
</dbReference>
<comment type="caution">
    <text evidence="10">The sequence shown here is derived from an EMBL/GenBank/DDBJ whole genome shotgun (WGS) entry which is preliminary data.</text>
</comment>
<dbReference type="CDD" id="cd03130">
    <property type="entry name" value="GATase1_CobB"/>
    <property type="match status" value="1"/>
</dbReference>
<evidence type="ECO:0000259" key="8">
    <source>
        <dbReference type="Pfam" id="PF01656"/>
    </source>
</evidence>
<dbReference type="Gene3D" id="3.40.50.300">
    <property type="entry name" value="P-loop containing nucleotide triphosphate hydrolases"/>
    <property type="match status" value="2"/>
</dbReference>
<evidence type="ECO:0000256" key="3">
    <source>
        <dbReference type="ARBA" id="ARBA00022741"/>
    </source>
</evidence>
<comment type="pathway">
    <text evidence="7">Cofactor biosynthesis; adenosylcobalamin biosynthesis; cob(II)yrinate a,c-diamide from sirohydrochlorin (anaerobic route): step 10/10.</text>
</comment>
<dbReference type="PROSITE" id="PS51274">
    <property type="entry name" value="GATASE_COBBQ"/>
    <property type="match status" value="1"/>
</dbReference>
<dbReference type="HAMAP" id="MF_00027">
    <property type="entry name" value="CobB_CbiA"/>
    <property type="match status" value="1"/>
</dbReference>
<dbReference type="Proteomes" id="UP000481621">
    <property type="component" value="Unassembled WGS sequence"/>
</dbReference>
<dbReference type="PANTHER" id="PTHR43873">
    <property type="entry name" value="COBYRINATE A,C-DIAMIDE SYNTHASE"/>
    <property type="match status" value="1"/>
</dbReference>
<dbReference type="Pfam" id="PF01656">
    <property type="entry name" value="CbiA"/>
    <property type="match status" value="1"/>
</dbReference>
<name>A0A6B3TUE0_9BACI</name>
<dbReference type="GO" id="GO:0042242">
    <property type="term" value="F:cobyrinic acid a,c-diamide synthase activity"/>
    <property type="evidence" value="ECO:0007669"/>
    <property type="project" value="UniProtKB-UniRule"/>
</dbReference>
<dbReference type="PANTHER" id="PTHR43873:SF1">
    <property type="entry name" value="COBYRINATE A,C-DIAMIDE SYNTHASE"/>
    <property type="match status" value="1"/>
</dbReference>
<dbReference type="InterPro" id="IPR002586">
    <property type="entry name" value="CobQ/CobB/MinD/ParA_Nub-bd_dom"/>
</dbReference>
<dbReference type="RefSeq" id="WP_163251869.1">
    <property type="nucleotide sequence ID" value="NZ_JAAIUV010000015.1"/>
</dbReference>
<dbReference type="AlphaFoldDB" id="A0A6B3TUE0"/>
<keyword evidence="6 7" id="KW-0315">Glutamine amidotransferase</keyword>
<reference evidence="10" key="1">
    <citation type="submission" date="2020-02" db="EMBL/GenBank/DDBJ databases">
        <title>Bacillus sedimentmangrovi sp. nov., isolated from sediment of the mangrove ecosystem.</title>
        <authorList>
            <person name="Liu G."/>
        </authorList>
    </citation>
    <scope>NUCLEOTIDE SEQUENCE [LARGE SCALE GENOMIC DNA]</scope>
    <source>
        <strain evidence="10">SgZ-7</strain>
    </source>
</reference>
<dbReference type="Pfam" id="PF07685">
    <property type="entry name" value="GATase_3"/>
    <property type="match status" value="1"/>
</dbReference>
<proteinExistence type="inferred from homology"/>
<evidence type="ECO:0000256" key="5">
    <source>
        <dbReference type="ARBA" id="ARBA00022842"/>
    </source>
</evidence>
<keyword evidence="7" id="KW-0169">Cobalamin biosynthesis</keyword>
<dbReference type="GO" id="GO:0009236">
    <property type="term" value="P:cobalamin biosynthetic process"/>
    <property type="evidence" value="ECO:0007669"/>
    <property type="project" value="UniProtKB-UniRule"/>
</dbReference>
<evidence type="ECO:0000313" key="11">
    <source>
        <dbReference type="Proteomes" id="UP000481621"/>
    </source>
</evidence>
<comment type="catalytic activity">
    <reaction evidence="7">
        <text>cob(II)yrinate + 2 L-glutamine + 2 ATP + 2 H2O = cob(II)yrinate a,c diamide + 2 L-glutamate + 2 ADP + 2 phosphate + 2 H(+)</text>
        <dbReference type="Rhea" id="RHEA:26289"/>
        <dbReference type="ChEBI" id="CHEBI:15377"/>
        <dbReference type="ChEBI" id="CHEBI:15378"/>
        <dbReference type="ChEBI" id="CHEBI:29985"/>
        <dbReference type="ChEBI" id="CHEBI:30616"/>
        <dbReference type="ChEBI" id="CHEBI:43474"/>
        <dbReference type="ChEBI" id="CHEBI:58359"/>
        <dbReference type="ChEBI" id="CHEBI:58537"/>
        <dbReference type="ChEBI" id="CHEBI:58894"/>
        <dbReference type="ChEBI" id="CHEBI:456216"/>
        <dbReference type="EC" id="6.3.5.11"/>
    </reaction>
</comment>
<keyword evidence="5 7" id="KW-0460">Magnesium</keyword>
<keyword evidence="11" id="KW-1185">Reference proteome</keyword>